<evidence type="ECO:0000256" key="1">
    <source>
        <dbReference type="ARBA" id="ARBA00004651"/>
    </source>
</evidence>
<dbReference type="GO" id="GO:0005886">
    <property type="term" value="C:plasma membrane"/>
    <property type="evidence" value="ECO:0007669"/>
    <property type="project" value="UniProtKB-SubCell"/>
</dbReference>
<dbReference type="EC" id="3.4.22.-" evidence="9"/>
<evidence type="ECO:0000256" key="6">
    <source>
        <dbReference type="SAM" id="Phobius"/>
    </source>
</evidence>
<dbReference type="PROSITE" id="PS50929">
    <property type="entry name" value="ABC_TM1F"/>
    <property type="match status" value="1"/>
</dbReference>
<feature type="transmembrane region" description="Helical" evidence="6">
    <location>
        <begin position="47"/>
        <end position="68"/>
    </location>
</feature>
<feature type="transmembrane region" description="Helical" evidence="6">
    <location>
        <begin position="115"/>
        <end position="137"/>
    </location>
</feature>
<evidence type="ECO:0000256" key="4">
    <source>
        <dbReference type="ARBA" id="ARBA00023136"/>
    </source>
</evidence>
<dbReference type="RefSeq" id="WP_060815110.1">
    <property type="nucleotide sequence ID" value="NZ_JBHKUX010000021.1"/>
</dbReference>
<dbReference type="Proteomes" id="UP000254807">
    <property type="component" value="Unassembled WGS sequence"/>
</dbReference>
<keyword evidence="5" id="KW-0175">Coiled coil</keyword>
<evidence type="ECO:0000259" key="8">
    <source>
        <dbReference type="PROSITE" id="PS50929"/>
    </source>
</evidence>
<dbReference type="Pfam" id="PF00664">
    <property type="entry name" value="ABC_membrane"/>
    <property type="match status" value="1"/>
</dbReference>
<dbReference type="EMBL" id="UFYW01000001">
    <property type="protein sequence ID" value="STD84320.1"/>
    <property type="molecule type" value="Genomic_DNA"/>
</dbReference>
<feature type="domain" description="ABC transporter" evidence="7">
    <location>
        <begin position="312"/>
        <end position="523"/>
    </location>
</feature>
<name>A0A376H3X3_ENTGA</name>
<protein>
    <submittedName>
        <fullName evidence="9">ABC transporter transmembrane subunit</fullName>
        <ecNumber evidence="9">3.4.22.-</ecNumber>
    </submittedName>
</protein>
<feature type="coiled-coil region" evidence="5">
    <location>
        <begin position="288"/>
        <end position="315"/>
    </location>
</feature>
<dbReference type="PROSITE" id="PS50893">
    <property type="entry name" value="ABC_TRANSPORTER_2"/>
    <property type="match status" value="1"/>
</dbReference>
<proteinExistence type="predicted"/>
<comment type="subcellular location">
    <subcellularLocation>
        <location evidence="1">Cell membrane</location>
        <topology evidence="1">Multi-pass membrane protein</topology>
    </subcellularLocation>
</comment>
<dbReference type="Gene3D" id="1.20.1560.10">
    <property type="entry name" value="ABC transporter type 1, transmembrane domain"/>
    <property type="match status" value="1"/>
</dbReference>
<dbReference type="GO" id="GO:0140359">
    <property type="term" value="F:ABC-type transporter activity"/>
    <property type="evidence" value="ECO:0007669"/>
    <property type="project" value="InterPro"/>
</dbReference>
<keyword evidence="4 6" id="KW-0472">Membrane</keyword>
<dbReference type="InterPro" id="IPR036640">
    <property type="entry name" value="ABC1_TM_sf"/>
</dbReference>
<dbReference type="AlphaFoldDB" id="A0A376H3X3"/>
<dbReference type="Pfam" id="PF00005">
    <property type="entry name" value="ABC_tran"/>
    <property type="match status" value="1"/>
</dbReference>
<dbReference type="PANTHER" id="PTHR24221">
    <property type="entry name" value="ATP-BINDING CASSETTE SUB-FAMILY B"/>
    <property type="match status" value="1"/>
</dbReference>
<evidence type="ECO:0000256" key="3">
    <source>
        <dbReference type="ARBA" id="ARBA00022989"/>
    </source>
</evidence>
<evidence type="ECO:0000259" key="7">
    <source>
        <dbReference type="PROSITE" id="PS50893"/>
    </source>
</evidence>
<dbReference type="Gene3D" id="3.40.50.300">
    <property type="entry name" value="P-loop containing nucleotide triphosphate hydrolases"/>
    <property type="match status" value="1"/>
</dbReference>
<evidence type="ECO:0000313" key="9">
    <source>
        <dbReference type="EMBL" id="STD84320.1"/>
    </source>
</evidence>
<keyword evidence="3 6" id="KW-1133">Transmembrane helix</keyword>
<dbReference type="GO" id="GO:0005524">
    <property type="term" value="F:ATP binding"/>
    <property type="evidence" value="ECO:0007669"/>
    <property type="project" value="InterPro"/>
</dbReference>
<evidence type="ECO:0000256" key="2">
    <source>
        <dbReference type="ARBA" id="ARBA00022692"/>
    </source>
</evidence>
<organism evidence="9 10">
    <name type="scientific">Enterococcus gallinarum</name>
    <dbReference type="NCBI Taxonomy" id="1353"/>
    <lineage>
        <taxon>Bacteria</taxon>
        <taxon>Bacillati</taxon>
        <taxon>Bacillota</taxon>
        <taxon>Bacilli</taxon>
        <taxon>Lactobacillales</taxon>
        <taxon>Enterococcaceae</taxon>
        <taxon>Enterococcus</taxon>
    </lineage>
</organism>
<keyword evidence="2 6" id="KW-0812">Transmembrane</keyword>
<accession>A0A376H3X3</accession>
<dbReference type="PROSITE" id="PS00211">
    <property type="entry name" value="ABC_TRANSPORTER_1"/>
    <property type="match status" value="1"/>
</dbReference>
<dbReference type="OrthoDB" id="3185510at2"/>
<dbReference type="GO" id="GO:0034040">
    <property type="term" value="F:ATPase-coupled lipid transmembrane transporter activity"/>
    <property type="evidence" value="ECO:0007669"/>
    <property type="project" value="TreeGrafter"/>
</dbReference>
<dbReference type="SUPFAM" id="SSF52540">
    <property type="entry name" value="P-loop containing nucleoside triphosphate hydrolases"/>
    <property type="match status" value="1"/>
</dbReference>
<dbReference type="PANTHER" id="PTHR24221:SF654">
    <property type="entry name" value="ATP-BINDING CASSETTE SUB-FAMILY B MEMBER 6"/>
    <property type="match status" value="1"/>
</dbReference>
<dbReference type="InterPro" id="IPR003439">
    <property type="entry name" value="ABC_transporter-like_ATP-bd"/>
</dbReference>
<dbReference type="InterPro" id="IPR039421">
    <property type="entry name" value="Type_1_exporter"/>
</dbReference>
<sequence>MKNVLKENKQFVLITSLLVVIGSLTSMITPLFIQYFNENKIKLTYEIMLFIVIVMLFSFLLQTFMLVYRENFAAKFNSNYLFKLISKLTKISYDGFIEKEPTYLINRIFTSVDSLYLFLINSVSTIVKSCFVILLSLGIVGFISWKIFLLLLILLPLNLVGFKHINKQLSIRMEKMQKDAASANKDLIVTLSNVDNIKSQANVSALEHLLKPKLIAMYDSLANNNKYAQVTSNAIVFINQLVQNMTYIWASILIVQNEFPVGNLIILSIVIPMYYSALSDLSKANVDYKSLTISNEFIKNNLDLLREENGEIKIQNINNIEFNFPSFLINKQIFNYNLKEVVNKGDIVYIEGDSGSGKTSLLRLMLKFRKSKGIKINGLEINSLENSSLRNKIAYISQDPTILSTSLENNIGMGRKLTRDEKYLIETSGILSPIFKEKHWDSVLLENGANLSGGEKQRIAVCRLIISDAELYILDESISNIDKESANAILNFITIKSQEKIILYTTHDKSFKKYANKIINVRR</sequence>
<feature type="transmembrane region" description="Helical" evidence="6">
    <location>
        <begin position="143"/>
        <end position="162"/>
    </location>
</feature>
<dbReference type="InterPro" id="IPR011527">
    <property type="entry name" value="ABC1_TM_dom"/>
</dbReference>
<evidence type="ECO:0000256" key="5">
    <source>
        <dbReference type="SAM" id="Coils"/>
    </source>
</evidence>
<feature type="domain" description="ABC transmembrane type-1" evidence="8">
    <location>
        <begin position="13"/>
        <end position="290"/>
    </location>
</feature>
<feature type="transmembrane region" description="Helical" evidence="6">
    <location>
        <begin position="12"/>
        <end position="35"/>
    </location>
</feature>
<evidence type="ECO:0000313" key="10">
    <source>
        <dbReference type="Proteomes" id="UP000254807"/>
    </source>
</evidence>
<dbReference type="GO" id="GO:0016887">
    <property type="term" value="F:ATP hydrolysis activity"/>
    <property type="evidence" value="ECO:0007669"/>
    <property type="project" value="InterPro"/>
</dbReference>
<keyword evidence="9" id="KW-0378">Hydrolase</keyword>
<dbReference type="InterPro" id="IPR017871">
    <property type="entry name" value="ABC_transporter-like_CS"/>
</dbReference>
<dbReference type="InterPro" id="IPR027417">
    <property type="entry name" value="P-loop_NTPase"/>
</dbReference>
<reference evidence="9 10" key="1">
    <citation type="submission" date="2018-06" db="EMBL/GenBank/DDBJ databases">
        <authorList>
            <consortium name="Pathogen Informatics"/>
            <person name="Doyle S."/>
        </authorList>
    </citation>
    <scope>NUCLEOTIDE SEQUENCE [LARGE SCALE GENOMIC DNA]</scope>
    <source>
        <strain evidence="9 10">NCTC12360</strain>
    </source>
</reference>
<gene>
    <name evidence="9" type="primary">lagD_2</name>
    <name evidence="9" type="ORF">NCTC12360_02853</name>
</gene>
<keyword evidence="10" id="KW-1185">Reference proteome</keyword>
<dbReference type="SUPFAM" id="SSF90123">
    <property type="entry name" value="ABC transporter transmembrane region"/>
    <property type="match status" value="1"/>
</dbReference>